<evidence type="ECO:0000256" key="1">
    <source>
        <dbReference type="ARBA" id="ARBA00004651"/>
    </source>
</evidence>
<feature type="transmembrane region" description="Helical" evidence="7">
    <location>
        <begin position="272"/>
        <end position="291"/>
    </location>
</feature>
<keyword evidence="5 7" id="KW-1133">Transmembrane helix</keyword>
<protein>
    <submittedName>
        <fullName evidence="8">MFS transporter</fullName>
    </submittedName>
</protein>
<dbReference type="AlphaFoldDB" id="A0A2G4RDD6"/>
<feature type="transmembrane region" description="Helical" evidence="7">
    <location>
        <begin position="183"/>
        <end position="206"/>
    </location>
</feature>
<dbReference type="Pfam" id="PF05977">
    <property type="entry name" value="MFS_3"/>
    <property type="match status" value="1"/>
</dbReference>
<evidence type="ECO:0000256" key="5">
    <source>
        <dbReference type="ARBA" id="ARBA00022989"/>
    </source>
</evidence>
<comment type="caution">
    <text evidence="8">The sequence shown here is derived from an EMBL/GenBank/DDBJ whole genome shotgun (WGS) entry which is preliminary data.</text>
</comment>
<evidence type="ECO:0000256" key="3">
    <source>
        <dbReference type="ARBA" id="ARBA00022475"/>
    </source>
</evidence>
<evidence type="ECO:0000256" key="7">
    <source>
        <dbReference type="SAM" id="Phobius"/>
    </source>
</evidence>
<evidence type="ECO:0000256" key="2">
    <source>
        <dbReference type="ARBA" id="ARBA00022448"/>
    </source>
</evidence>
<feature type="transmembrane region" description="Helical" evidence="7">
    <location>
        <begin position="322"/>
        <end position="346"/>
    </location>
</feature>
<evidence type="ECO:0000256" key="4">
    <source>
        <dbReference type="ARBA" id="ARBA00022692"/>
    </source>
</evidence>
<dbReference type="GO" id="GO:0005886">
    <property type="term" value="C:plasma membrane"/>
    <property type="evidence" value="ECO:0007669"/>
    <property type="project" value="UniProtKB-SubCell"/>
</dbReference>
<evidence type="ECO:0000256" key="6">
    <source>
        <dbReference type="ARBA" id="ARBA00023136"/>
    </source>
</evidence>
<gene>
    <name evidence="8" type="ORF">CSR02_05750</name>
</gene>
<dbReference type="CDD" id="cd06173">
    <property type="entry name" value="MFS_MefA_like"/>
    <property type="match status" value="1"/>
</dbReference>
<keyword evidence="9" id="KW-1185">Reference proteome</keyword>
<name>A0A2G4RDD6_9PROT</name>
<dbReference type="InterPro" id="IPR010290">
    <property type="entry name" value="TM_effector"/>
</dbReference>
<dbReference type="PANTHER" id="PTHR23513:SF9">
    <property type="entry name" value="ENTEROBACTIN EXPORTER ENTS"/>
    <property type="match status" value="1"/>
</dbReference>
<sequence length="426" mass="44588">MRFPLLCQATCILMTNSSEPPPSLLKQQGIPAVLGGRTLSAFASQVQAVAVGWQIYALTHSAAALGLVGLAQFLPMVLFIFPAGHAADQHNRQRIVISCQVVEALATMFMAYASFSHHLTSLMIYGLVVVFGICRAFEAPAQQTFLPSLVPPALFPRAAALSSSLFQVACIAGPSLGGLLYGLGAGVCYALCALSFAIAAFCTYSMKLQFPTRAKQPATLAAVFGGIAFLRRKPTMLGAISLDLFAVLLGGATAMLPIFANDILHAGPWGLGLLRAAPGIGALLVAAILARHPLGRHAGLWMFTDVAIFGFATIAFGFSRSIAVSVIMLAILGGADVISVMVRGALVQLGTPDEMRGRVSAVNMLFIGSSNQLGEFESGMLASAIGPIPAVVLGGIGTLCISGIWMLLFPGLRKLDRLEDITPEDS</sequence>
<keyword evidence="4 7" id="KW-0812">Transmembrane</keyword>
<feature type="transmembrane region" description="Helical" evidence="7">
    <location>
        <begin position="380"/>
        <end position="408"/>
    </location>
</feature>
<dbReference type="Gene3D" id="1.20.1250.20">
    <property type="entry name" value="MFS general substrate transporter like domains"/>
    <property type="match status" value="1"/>
</dbReference>
<feature type="transmembrane region" description="Helical" evidence="7">
    <location>
        <begin position="62"/>
        <end position="83"/>
    </location>
</feature>
<dbReference type="EMBL" id="PEBQ01000087">
    <property type="protein sequence ID" value="PHY94593.1"/>
    <property type="molecule type" value="Genomic_DNA"/>
</dbReference>
<organism evidence="8 9">
    <name type="scientific">Acetobacter pomorum</name>
    <dbReference type="NCBI Taxonomy" id="65959"/>
    <lineage>
        <taxon>Bacteria</taxon>
        <taxon>Pseudomonadati</taxon>
        <taxon>Pseudomonadota</taxon>
        <taxon>Alphaproteobacteria</taxon>
        <taxon>Acetobacterales</taxon>
        <taxon>Acetobacteraceae</taxon>
        <taxon>Acetobacter</taxon>
    </lineage>
</organism>
<dbReference type="RefSeq" id="WP_099540887.1">
    <property type="nucleotide sequence ID" value="NZ_PEBQ01000087.1"/>
</dbReference>
<dbReference type="OrthoDB" id="7283966at2"/>
<dbReference type="InterPro" id="IPR036259">
    <property type="entry name" value="MFS_trans_sf"/>
</dbReference>
<evidence type="ECO:0000313" key="8">
    <source>
        <dbReference type="EMBL" id="PHY94593.1"/>
    </source>
</evidence>
<comment type="subcellular location">
    <subcellularLocation>
        <location evidence="1">Cell membrane</location>
        <topology evidence="1">Multi-pass membrane protein</topology>
    </subcellularLocation>
</comment>
<proteinExistence type="predicted"/>
<evidence type="ECO:0000313" key="9">
    <source>
        <dbReference type="Proteomes" id="UP000228751"/>
    </source>
</evidence>
<keyword evidence="2" id="KW-0813">Transport</keyword>
<feature type="transmembrane region" description="Helical" evidence="7">
    <location>
        <begin position="119"/>
        <end position="137"/>
    </location>
</feature>
<feature type="transmembrane region" description="Helical" evidence="7">
    <location>
        <begin position="298"/>
        <end position="316"/>
    </location>
</feature>
<dbReference type="PANTHER" id="PTHR23513">
    <property type="entry name" value="INTEGRAL MEMBRANE EFFLUX PROTEIN-RELATED"/>
    <property type="match status" value="1"/>
</dbReference>
<keyword evidence="6 7" id="KW-0472">Membrane</keyword>
<keyword evidence="3" id="KW-1003">Cell membrane</keyword>
<dbReference type="Proteomes" id="UP000228751">
    <property type="component" value="Unassembled WGS sequence"/>
</dbReference>
<dbReference type="SUPFAM" id="SSF103473">
    <property type="entry name" value="MFS general substrate transporter"/>
    <property type="match status" value="1"/>
</dbReference>
<reference evidence="8 9" key="1">
    <citation type="submission" date="2017-10" db="EMBL/GenBank/DDBJ databases">
        <title>Genomic analysis of the genus Acetobacter.</title>
        <authorList>
            <person name="Kim K.H."/>
            <person name="Chun B.H."/>
            <person name="Son A.R."/>
            <person name="Jeon C.O."/>
        </authorList>
    </citation>
    <scope>NUCLEOTIDE SEQUENCE [LARGE SCALE GENOMIC DNA]</scope>
    <source>
        <strain evidence="8 9">LHT 2458</strain>
    </source>
</reference>
<accession>A0A2G4RDD6</accession>
<feature type="transmembrane region" description="Helical" evidence="7">
    <location>
        <begin position="237"/>
        <end position="260"/>
    </location>
</feature>